<dbReference type="VEuPathDB" id="FungiDB:F4678DRAFT_451394"/>
<name>A0A9W8N9X8_9PEZI</name>
<dbReference type="Gene3D" id="3.40.50.300">
    <property type="entry name" value="P-loop containing nucleotide triphosphate hydrolases"/>
    <property type="match status" value="1"/>
</dbReference>
<proteinExistence type="predicted"/>
<dbReference type="InterPro" id="IPR003593">
    <property type="entry name" value="AAA+_ATPase"/>
</dbReference>
<dbReference type="CDD" id="cd19481">
    <property type="entry name" value="RecA-like_protease"/>
    <property type="match status" value="1"/>
</dbReference>
<protein>
    <recommendedName>
        <fullName evidence="2">AAA+ ATPase domain-containing protein</fullName>
    </recommendedName>
</protein>
<dbReference type="InterPro" id="IPR054289">
    <property type="entry name" value="DUF7025"/>
</dbReference>
<dbReference type="Proteomes" id="UP001148614">
    <property type="component" value="Unassembled WGS sequence"/>
</dbReference>
<dbReference type="InterPro" id="IPR003959">
    <property type="entry name" value="ATPase_AAA_core"/>
</dbReference>
<dbReference type="PANTHER" id="PTHR46411:SF3">
    <property type="entry name" value="AAA+ ATPASE DOMAIN-CONTAINING PROTEIN"/>
    <property type="match status" value="1"/>
</dbReference>
<evidence type="ECO:0000256" key="1">
    <source>
        <dbReference type="SAM" id="MobiDB-lite"/>
    </source>
</evidence>
<feature type="region of interest" description="Disordered" evidence="1">
    <location>
        <begin position="41"/>
        <end position="78"/>
    </location>
</feature>
<evidence type="ECO:0000313" key="4">
    <source>
        <dbReference type="Proteomes" id="UP001148614"/>
    </source>
</evidence>
<feature type="compositionally biased region" description="Basic and acidic residues" evidence="1">
    <location>
        <begin position="60"/>
        <end position="71"/>
    </location>
</feature>
<dbReference type="GO" id="GO:0016887">
    <property type="term" value="F:ATP hydrolysis activity"/>
    <property type="evidence" value="ECO:0007669"/>
    <property type="project" value="InterPro"/>
</dbReference>
<evidence type="ECO:0000313" key="3">
    <source>
        <dbReference type="EMBL" id="KAJ3564177.1"/>
    </source>
</evidence>
<dbReference type="PANTHER" id="PTHR46411">
    <property type="entry name" value="FAMILY ATPASE, PUTATIVE-RELATED"/>
    <property type="match status" value="1"/>
</dbReference>
<reference evidence="3" key="1">
    <citation type="submission" date="2022-07" db="EMBL/GenBank/DDBJ databases">
        <title>Genome Sequence of Xylaria arbuscula.</title>
        <authorList>
            <person name="Buettner E."/>
        </authorList>
    </citation>
    <scope>NUCLEOTIDE SEQUENCE</scope>
    <source>
        <strain evidence="3">VT107</strain>
    </source>
</reference>
<dbReference type="EMBL" id="JANPWZ010001651">
    <property type="protein sequence ID" value="KAJ3564177.1"/>
    <property type="molecule type" value="Genomic_DNA"/>
</dbReference>
<dbReference type="Pfam" id="PF22942">
    <property type="entry name" value="DUF7025"/>
    <property type="match status" value="1"/>
</dbReference>
<gene>
    <name evidence="3" type="ORF">NPX13_g7934</name>
</gene>
<dbReference type="SUPFAM" id="SSF52540">
    <property type="entry name" value="P-loop containing nucleoside triphosphate hydrolases"/>
    <property type="match status" value="1"/>
</dbReference>
<dbReference type="AlphaFoldDB" id="A0A9W8N9X8"/>
<organism evidence="3 4">
    <name type="scientific">Xylaria arbuscula</name>
    <dbReference type="NCBI Taxonomy" id="114810"/>
    <lineage>
        <taxon>Eukaryota</taxon>
        <taxon>Fungi</taxon>
        <taxon>Dikarya</taxon>
        <taxon>Ascomycota</taxon>
        <taxon>Pezizomycotina</taxon>
        <taxon>Sordariomycetes</taxon>
        <taxon>Xylariomycetidae</taxon>
        <taxon>Xylariales</taxon>
        <taxon>Xylariaceae</taxon>
        <taxon>Xylaria</taxon>
    </lineage>
</organism>
<dbReference type="SMART" id="SM00382">
    <property type="entry name" value="AAA"/>
    <property type="match status" value="1"/>
</dbReference>
<keyword evidence="4" id="KW-1185">Reference proteome</keyword>
<dbReference type="GO" id="GO:0005524">
    <property type="term" value="F:ATP binding"/>
    <property type="evidence" value="ECO:0007669"/>
    <property type="project" value="InterPro"/>
</dbReference>
<evidence type="ECO:0000259" key="2">
    <source>
        <dbReference type="SMART" id="SM00382"/>
    </source>
</evidence>
<sequence>MASEDSLVPKKDEDMPIEKKYIRLLEQHNHLLSEHLRSSATIGPVPVGPRRLSTTALFGDEPKTPVDKSKEEDTDDENTQKIRYRMKRFNKEGFQIEEKHDPKALEDDQTNTTGRVATFVYHFSQTNNHYETQIKIESEPVRCLLQDQLENYPGYHWKNNALSLFSPFQPLIHNEKRLLQAIEANPDDEGCSGLLTILEAIKPLKEVKEYFDTRGSDDDSVAFDFLWTIFPPGEIVLLQSSFMKEKQAFLVRECYPREDSETDRPYMSIVCWAYDWDGVREKFDRVAVELRIDTFKGRRLITSLPCYPLRLCSNVESVKEELIRRGKRFRDLCMRRTGKQMFEYDGSAYSRGTGVRHLQRGTSGMLKGKVMIDFASYVQHGPEELVPMGDLVLADRDENDECRCDVCNTEGGPRDNQKYFWDDNDGEADTSFSDEQYLICPPRVLGYHLMEKKWVELQVNKVADIEKFQFSDAFEKLQLNLKKKNLIRDLVRGHTQDKELESTPRNRMNDLTKGKGEGLVILLHGPPGVGKTLTAESIAQATEKPLFPIGVGDVTTDPSQVEKRLEQLFELAEAWQAVMLFDEADVFLESRATTTDVTRVGLVSVLLRVLEYYQGILILTTNRIRSFDIAVQSRINLAIKFEDLTEKQKKTIFRNLLSQLDDDSVKNKGALLRWMDDDDDASSGFSNLNGRQVRNIVFSAASLAGNRKPPDNKLDIADVKEMLAETVNFQKHLHELTKAARDKNE</sequence>
<feature type="domain" description="AAA+ ATPase" evidence="2">
    <location>
        <begin position="517"/>
        <end position="645"/>
    </location>
</feature>
<accession>A0A9W8N9X8</accession>
<dbReference type="InterPro" id="IPR027417">
    <property type="entry name" value="P-loop_NTPase"/>
</dbReference>
<comment type="caution">
    <text evidence="3">The sequence shown here is derived from an EMBL/GenBank/DDBJ whole genome shotgun (WGS) entry which is preliminary data.</text>
</comment>
<dbReference type="Pfam" id="PF00004">
    <property type="entry name" value="AAA"/>
    <property type="match status" value="1"/>
</dbReference>